<feature type="domain" description="Retrotransposon gag" evidence="1">
    <location>
        <begin position="106"/>
        <end position="193"/>
    </location>
</feature>
<dbReference type="EMBL" id="KC206509">
    <property type="protein sequence ID" value="AID60094.1"/>
    <property type="molecule type" value="Genomic_DNA"/>
</dbReference>
<proteinExistence type="predicted"/>
<evidence type="ECO:0008006" key="4">
    <source>
        <dbReference type="Google" id="ProtNLM"/>
    </source>
</evidence>
<dbReference type="AlphaFoldDB" id="A0A068F5W6"/>
<dbReference type="InterPro" id="IPR005162">
    <property type="entry name" value="Retrotrans_gag_dom"/>
</dbReference>
<dbReference type="InterPro" id="IPR029472">
    <property type="entry name" value="Copia-like_N"/>
</dbReference>
<protein>
    <recommendedName>
        <fullName evidence="4">Retrotransposon Copia-like N-terminal domain-containing protein</fullName>
    </recommendedName>
</protein>
<sequence>MSITTTPTSATTGVPPELSPYHLHPSYNPGVLITSVLLTHENYQEWSTELRNSLQAKQKLGFIDGTISKPSEDSPDLARWLAANSMIVGWIRTSIDSKVRSTVAHVPDAHKLWESLRLRFSVKNGTRVHQLQDAITNCKQDGQSVLEYYGRLTKLWEELQNLKTIRTCTCAAAADIEKDKEDARVHKFLFGLDDSRFMSIRSRITDEDPLPDLNLVYSRVVREEQNMITTRSTEQRTDALGFSAKNETSKDLSFSVNNSTPSRSRDPARTCTHCENIARTSVLKGRERIIDTYDHARSHHRMHARS</sequence>
<dbReference type="PANTHER" id="PTHR37610">
    <property type="entry name" value="CCHC-TYPE DOMAIN-CONTAINING PROTEIN"/>
    <property type="match status" value="1"/>
</dbReference>
<dbReference type="PANTHER" id="PTHR37610:SF97">
    <property type="entry name" value="RETROTRANSPOSON GAG DOMAIN-CONTAINING PROTEIN"/>
    <property type="match status" value="1"/>
</dbReference>
<reference evidence="3" key="2">
    <citation type="submission" date="2012-11" db="EMBL/GenBank/DDBJ databases">
        <authorList>
            <person name="Lu Y.-H."/>
            <person name="Arnaud D."/>
            <person name="Belcram H."/>
            <person name="Falentin C."/>
            <person name="Rouault P."/>
            <person name="Piel N."/>
            <person name="Lucas M.-O."/>
            <person name="Just J."/>
            <person name="Renard M."/>
            <person name="Delourme R."/>
            <person name="Chalhoub B."/>
        </authorList>
    </citation>
    <scope>NUCLEOTIDE SEQUENCE</scope>
    <source>
        <tissue evidence="3">Young leaves</tissue>
    </source>
</reference>
<evidence type="ECO:0000313" key="3">
    <source>
        <dbReference type="EMBL" id="AID60094.1"/>
    </source>
</evidence>
<reference evidence="3" key="1">
    <citation type="journal article" date="2012" name="Plant Cell">
        <title>A dominant point mutation in a RINGv E3 ubiquitin ligase homoeologous gene leads to cleistogamy in Brassica napus.</title>
        <authorList>
            <person name="Lu Y.H."/>
            <person name="Arnaud D."/>
            <person name="Belcram H."/>
            <person name="Falentin C."/>
            <person name="Rouault P."/>
            <person name="Piel N."/>
            <person name="Lucas M.O."/>
            <person name="Just J."/>
            <person name="Renard M."/>
            <person name="Delourme R."/>
            <person name="Chalhoub B."/>
        </authorList>
    </citation>
    <scope>NUCLEOTIDE SEQUENCE</scope>
    <source>
        <tissue evidence="3">Young leaves</tissue>
    </source>
</reference>
<name>A0A068F5W6_BRANA</name>
<dbReference type="Pfam" id="PF03732">
    <property type="entry name" value="Retrotrans_gag"/>
    <property type="match status" value="1"/>
</dbReference>
<feature type="domain" description="Retrotransposon Copia-like N-terminal" evidence="2">
    <location>
        <begin position="24"/>
        <end position="71"/>
    </location>
</feature>
<dbReference type="Pfam" id="PF14244">
    <property type="entry name" value="Retrotran_gag_3"/>
    <property type="match status" value="1"/>
</dbReference>
<evidence type="ECO:0000259" key="1">
    <source>
        <dbReference type="Pfam" id="PF03732"/>
    </source>
</evidence>
<organism evidence="3">
    <name type="scientific">Brassica napus</name>
    <name type="common">Rape</name>
    <dbReference type="NCBI Taxonomy" id="3708"/>
    <lineage>
        <taxon>Eukaryota</taxon>
        <taxon>Viridiplantae</taxon>
        <taxon>Streptophyta</taxon>
        <taxon>Embryophyta</taxon>
        <taxon>Tracheophyta</taxon>
        <taxon>Spermatophyta</taxon>
        <taxon>Magnoliopsida</taxon>
        <taxon>eudicotyledons</taxon>
        <taxon>Gunneridae</taxon>
        <taxon>Pentapetalae</taxon>
        <taxon>rosids</taxon>
        <taxon>malvids</taxon>
        <taxon>Brassicales</taxon>
        <taxon>Brassicaceae</taxon>
        <taxon>Brassiceae</taxon>
        <taxon>Brassica</taxon>
    </lineage>
</organism>
<accession>A0A068F5W6</accession>
<evidence type="ECO:0000259" key="2">
    <source>
        <dbReference type="Pfam" id="PF14244"/>
    </source>
</evidence>